<dbReference type="AlphaFoldDB" id="A0A9P4JXC1"/>
<keyword evidence="1" id="KW-0547">Nucleotide-binding</keyword>
<dbReference type="PROSITE" id="PS50011">
    <property type="entry name" value="PROTEIN_KINASE_DOM"/>
    <property type="match status" value="1"/>
</dbReference>
<dbReference type="GO" id="GO:0004674">
    <property type="term" value="F:protein serine/threonine kinase activity"/>
    <property type="evidence" value="ECO:0007669"/>
    <property type="project" value="TreeGrafter"/>
</dbReference>
<name>A0A9P4JXC1_9PLEO</name>
<evidence type="ECO:0000259" key="2">
    <source>
        <dbReference type="PROSITE" id="PS50011"/>
    </source>
</evidence>
<proteinExistence type="predicted"/>
<accession>A0A9P4JXC1</accession>
<dbReference type="PANTHER" id="PTHR24359">
    <property type="entry name" value="SERINE/THREONINE-PROTEIN KINASE SBK1"/>
    <property type="match status" value="1"/>
</dbReference>
<dbReference type="Pfam" id="PF00069">
    <property type="entry name" value="Pkinase"/>
    <property type="match status" value="1"/>
</dbReference>
<dbReference type="SUPFAM" id="SSF56112">
    <property type="entry name" value="Protein kinase-like (PK-like)"/>
    <property type="match status" value="1"/>
</dbReference>
<comment type="caution">
    <text evidence="3">The sequence shown here is derived from an EMBL/GenBank/DDBJ whole genome shotgun (WGS) entry which is preliminary data.</text>
</comment>
<feature type="binding site" evidence="1">
    <location>
        <position position="179"/>
    </location>
    <ligand>
        <name>ATP</name>
        <dbReference type="ChEBI" id="CHEBI:30616"/>
    </ligand>
</feature>
<dbReference type="PROSITE" id="PS00107">
    <property type="entry name" value="PROTEIN_KINASE_ATP"/>
    <property type="match status" value="1"/>
</dbReference>
<sequence length="485" mass="55199">MGLQSFLPQSDLEKAITKESVKDALPLMVRVLNGRLPEKVVHNAKKVFAILVFIAKPTAIKDLIAEGIADMHLPLSRDERGEANVLVSATGAKFKSFSAFKHEANKLTKDFLEKQWLVQAPVMDTAGNHIILDQRCPLPFVEMEPIGVGQHSAVYRTALHASHQKGIKLHDKRHVVAVKEMKKEDAFNQELENLYVIQKIGNPYLIKHFATFKKGPVYYVVFPWADGGSLKDSWEREDRSPRTPKLVLWYLQQMLGITSALKELHDDSRNIRHGDLKPENILHFSRGCEGILVVADVGVSRVHGHQRTNMRRDPTKSLATTRSYEAPEAGIKQNAARSRKYDIWSLGCIFLECIIWLLYDEKAIDNFASTRDPLDYPFYKLREGKNVVHPKVLLAIQNIREDERCKRSAALNALLSIIEEHLLLADVKSRDSAEEVYRKLEEIYKKAEKDPEYLGTDFSSIPNKPLMFRRRTSTNLITSTTTIPE</sequence>
<reference evidence="4" key="1">
    <citation type="journal article" date="2020" name="Stud. Mycol.">
        <title>101 Dothideomycetes genomes: A test case for predicting lifestyles and emergence of pathogens.</title>
        <authorList>
            <person name="Haridas S."/>
            <person name="Albert R."/>
            <person name="Binder M."/>
            <person name="Bloem J."/>
            <person name="LaButti K."/>
            <person name="Salamov A."/>
            <person name="Andreopoulos B."/>
            <person name="Baker S."/>
            <person name="Barry K."/>
            <person name="Bills G."/>
            <person name="Bluhm B."/>
            <person name="Cannon C."/>
            <person name="Castanera R."/>
            <person name="Culley D."/>
            <person name="Daum C."/>
            <person name="Ezra D."/>
            <person name="Gonzalez J."/>
            <person name="Henrissat B."/>
            <person name="Kuo A."/>
            <person name="Liang C."/>
            <person name="Lipzen A."/>
            <person name="Lutzoni F."/>
            <person name="Magnuson J."/>
            <person name="Mondo S."/>
            <person name="Nolan M."/>
            <person name="Ohm R."/>
            <person name="Pangilinan J."/>
            <person name="Park H.-J."/>
            <person name="Ramirez L."/>
            <person name="Alfaro M."/>
            <person name="Sun H."/>
            <person name="Tritt A."/>
            <person name="Yoshinaga Y."/>
            <person name="Zwiers L.-H."/>
            <person name="Turgeon B."/>
            <person name="Goodwin S."/>
            <person name="Spatafora J."/>
            <person name="Crous P."/>
            <person name="Grigoriev I."/>
        </authorList>
    </citation>
    <scope>NUCLEOTIDE SEQUENCE [LARGE SCALE GENOMIC DNA]</scope>
    <source>
        <strain evidence="4">CBS 304.66</strain>
    </source>
</reference>
<dbReference type="Gene3D" id="1.10.510.10">
    <property type="entry name" value="Transferase(Phosphotransferase) domain 1"/>
    <property type="match status" value="1"/>
</dbReference>
<dbReference type="InterPro" id="IPR017441">
    <property type="entry name" value="Protein_kinase_ATP_BS"/>
</dbReference>
<keyword evidence="1" id="KW-0067">ATP-binding</keyword>
<dbReference type="Gene3D" id="3.30.200.20">
    <property type="entry name" value="Phosphorylase Kinase, domain 1"/>
    <property type="match status" value="1"/>
</dbReference>
<evidence type="ECO:0000313" key="4">
    <source>
        <dbReference type="Proteomes" id="UP000800093"/>
    </source>
</evidence>
<dbReference type="GO" id="GO:0005524">
    <property type="term" value="F:ATP binding"/>
    <property type="evidence" value="ECO:0007669"/>
    <property type="project" value="UniProtKB-UniRule"/>
</dbReference>
<dbReference type="InterPro" id="IPR000719">
    <property type="entry name" value="Prot_kinase_dom"/>
</dbReference>
<feature type="domain" description="Protein kinase" evidence="2">
    <location>
        <begin position="140"/>
        <end position="444"/>
    </location>
</feature>
<dbReference type="SMART" id="SM00220">
    <property type="entry name" value="S_TKc"/>
    <property type="match status" value="1"/>
</dbReference>
<dbReference type="InterPro" id="IPR011009">
    <property type="entry name" value="Kinase-like_dom_sf"/>
</dbReference>
<evidence type="ECO:0000256" key="1">
    <source>
        <dbReference type="PROSITE-ProRule" id="PRU10141"/>
    </source>
</evidence>
<dbReference type="PANTHER" id="PTHR24359:SF1">
    <property type="entry name" value="INHIBITOR OF NUCLEAR FACTOR KAPPA-B KINASE EPSILON SUBUNIT HOMOLOG 1-RELATED"/>
    <property type="match status" value="1"/>
</dbReference>
<dbReference type="Proteomes" id="UP000800093">
    <property type="component" value="Unassembled WGS sequence"/>
</dbReference>
<keyword evidence="4" id="KW-1185">Reference proteome</keyword>
<dbReference type="EMBL" id="ML986730">
    <property type="protein sequence ID" value="KAF2258894.1"/>
    <property type="molecule type" value="Genomic_DNA"/>
</dbReference>
<dbReference type="OrthoDB" id="4062651at2759"/>
<gene>
    <name evidence="3" type="ORF">CC78DRAFT_593519</name>
</gene>
<evidence type="ECO:0000313" key="3">
    <source>
        <dbReference type="EMBL" id="KAF2258894.1"/>
    </source>
</evidence>
<organism evidence="3 4">
    <name type="scientific">Lojkania enalia</name>
    <dbReference type="NCBI Taxonomy" id="147567"/>
    <lineage>
        <taxon>Eukaryota</taxon>
        <taxon>Fungi</taxon>
        <taxon>Dikarya</taxon>
        <taxon>Ascomycota</taxon>
        <taxon>Pezizomycotina</taxon>
        <taxon>Dothideomycetes</taxon>
        <taxon>Pleosporomycetidae</taxon>
        <taxon>Pleosporales</taxon>
        <taxon>Pleosporales incertae sedis</taxon>
        <taxon>Lojkania</taxon>
    </lineage>
</organism>
<dbReference type="CDD" id="cd00180">
    <property type="entry name" value="PKc"/>
    <property type="match status" value="1"/>
</dbReference>
<protein>
    <submittedName>
        <fullName evidence="3">Kinase-like protein</fullName>
    </submittedName>
</protein>